<dbReference type="Pfam" id="PF07980">
    <property type="entry name" value="SusD_RagB"/>
    <property type="match status" value="1"/>
</dbReference>
<dbReference type="PROSITE" id="PS51257">
    <property type="entry name" value="PROKAR_LIPOPROTEIN"/>
    <property type="match status" value="1"/>
</dbReference>
<evidence type="ECO:0000259" key="6">
    <source>
        <dbReference type="Pfam" id="PF07980"/>
    </source>
</evidence>
<dbReference type="Pfam" id="PF14322">
    <property type="entry name" value="SusD-like_3"/>
    <property type="match status" value="1"/>
</dbReference>
<evidence type="ECO:0000256" key="3">
    <source>
        <dbReference type="ARBA" id="ARBA00022729"/>
    </source>
</evidence>
<keyword evidence="3" id="KW-0732">Signal</keyword>
<keyword evidence="5" id="KW-0998">Cell outer membrane</keyword>
<evidence type="ECO:0000256" key="4">
    <source>
        <dbReference type="ARBA" id="ARBA00023136"/>
    </source>
</evidence>
<comment type="similarity">
    <text evidence="2">Belongs to the SusD family.</text>
</comment>
<reference evidence="9" key="1">
    <citation type="journal article" date="2019" name="Int. J. Syst. Evol. Microbiol.">
        <title>The Global Catalogue of Microorganisms (GCM) 10K type strain sequencing project: providing services to taxonomists for standard genome sequencing and annotation.</title>
        <authorList>
            <consortium name="The Broad Institute Genomics Platform"/>
            <consortium name="The Broad Institute Genome Sequencing Center for Infectious Disease"/>
            <person name="Wu L."/>
            <person name="Ma J."/>
        </authorList>
    </citation>
    <scope>NUCLEOTIDE SEQUENCE [LARGE SCALE GENOMIC DNA]</scope>
    <source>
        <strain evidence="9">DT92</strain>
    </source>
</reference>
<dbReference type="EMBL" id="JBHUHY010000004">
    <property type="protein sequence ID" value="MFD2186722.1"/>
    <property type="molecule type" value="Genomic_DNA"/>
</dbReference>
<evidence type="ECO:0000256" key="5">
    <source>
        <dbReference type="ARBA" id="ARBA00023237"/>
    </source>
</evidence>
<protein>
    <submittedName>
        <fullName evidence="8">RagB/SusD family nutrient uptake outer membrane protein</fullName>
    </submittedName>
</protein>
<keyword evidence="4" id="KW-0472">Membrane</keyword>
<proteinExistence type="inferred from homology"/>
<dbReference type="Proteomes" id="UP001597344">
    <property type="component" value="Unassembled WGS sequence"/>
</dbReference>
<evidence type="ECO:0000259" key="7">
    <source>
        <dbReference type="Pfam" id="PF14322"/>
    </source>
</evidence>
<organism evidence="8 9">
    <name type="scientific">Aquimarina celericrescens</name>
    <dbReference type="NCBI Taxonomy" id="1964542"/>
    <lineage>
        <taxon>Bacteria</taxon>
        <taxon>Pseudomonadati</taxon>
        <taxon>Bacteroidota</taxon>
        <taxon>Flavobacteriia</taxon>
        <taxon>Flavobacteriales</taxon>
        <taxon>Flavobacteriaceae</taxon>
        <taxon>Aquimarina</taxon>
    </lineage>
</organism>
<accession>A0ABW5AXV7</accession>
<dbReference type="SUPFAM" id="SSF48452">
    <property type="entry name" value="TPR-like"/>
    <property type="match status" value="1"/>
</dbReference>
<sequence>MKKELFKSSLLILVSMLLVISCTDLEIEETDSSIADSETEFTGIDDPAPFVNNLFSGDLKGIIENQQDFYALNEVTTDELLVPTRGTDWGDNGIWRKLHEHTWDAQHPYILNNWNNLNQLVFRATQITDPRTTEATPEQVAFAKFIRAYAMFWVMDMYGQVPFRNPGEGVDVDPMVMSRAEAFDFILEDLNDALPNLPTRGPSSENLRPTKAAANFLLAKLFLNKHIYLDSDTPAATDMTRVVELVDAITTDGYALQSGYFEIFTPDVDTETIFFTISSVGNRMWNGLHYNQSAPGNDGGGWNGWSTLAEFYELFEGDPNTNVPGSGQEERRGFVPLSASPLPAGMDPDEFDENNDGLLDGSHIGYGFLIGQQYSVNGAELTDRGNKPLAFEKQFPALAGNTERTGIRTIKYHPTYGAFTGHQILFRYADAHLMKAEAIFRGGTGSGDALTLVNELRNIRNAQALIALTEQDLIDERGRELYKEIWRRNDLIRFGKFADAWTLKINTDDFRKLFPIPTSALLTNPNLSQNPGY</sequence>
<evidence type="ECO:0000256" key="1">
    <source>
        <dbReference type="ARBA" id="ARBA00004442"/>
    </source>
</evidence>
<feature type="domain" description="SusD-like N-terminal" evidence="7">
    <location>
        <begin position="90"/>
        <end position="223"/>
    </location>
</feature>
<dbReference type="Gene3D" id="1.25.40.390">
    <property type="match status" value="1"/>
</dbReference>
<dbReference type="InterPro" id="IPR011990">
    <property type="entry name" value="TPR-like_helical_dom_sf"/>
</dbReference>
<comment type="subcellular location">
    <subcellularLocation>
        <location evidence="1">Cell outer membrane</location>
    </subcellularLocation>
</comment>
<comment type="caution">
    <text evidence="8">The sequence shown here is derived from an EMBL/GenBank/DDBJ whole genome shotgun (WGS) entry which is preliminary data.</text>
</comment>
<gene>
    <name evidence="8" type="ORF">ACFSJT_07955</name>
</gene>
<evidence type="ECO:0000256" key="2">
    <source>
        <dbReference type="ARBA" id="ARBA00006275"/>
    </source>
</evidence>
<feature type="domain" description="RagB/SusD" evidence="6">
    <location>
        <begin position="271"/>
        <end position="533"/>
    </location>
</feature>
<evidence type="ECO:0000313" key="9">
    <source>
        <dbReference type="Proteomes" id="UP001597344"/>
    </source>
</evidence>
<keyword evidence="9" id="KW-1185">Reference proteome</keyword>
<dbReference type="RefSeq" id="WP_378319717.1">
    <property type="nucleotide sequence ID" value="NZ_JBHUHY010000004.1"/>
</dbReference>
<name>A0ABW5AXV7_9FLAO</name>
<dbReference type="InterPro" id="IPR033985">
    <property type="entry name" value="SusD-like_N"/>
</dbReference>
<evidence type="ECO:0000313" key="8">
    <source>
        <dbReference type="EMBL" id="MFD2186722.1"/>
    </source>
</evidence>
<dbReference type="InterPro" id="IPR012944">
    <property type="entry name" value="SusD_RagB_dom"/>
</dbReference>